<evidence type="ECO:0000256" key="1">
    <source>
        <dbReference type="SAM" id="MobiDB-lite"/>
    </source>
</evidence>
<evidence type="ECO:0000313" key="3">
    <source>
        <dbReference type="Proteomes" id="UP000299102"/>
    </source>
</evidence>
<dbReference type="Proteomes" id="UP000299102">
    <property type="component" value="Unassembled WGS sequence"/>
</dbReference>
<organism evidence="2 3">
    <name type="scientific">Eumeta variegata</name>
    <name type="common">Bagworm moth</name>
    <name type="synonym">Eumeta japonica</name>
    <dbReference type="NCBI Taxonomy" id="151549"/>
    <lineage>
        <taxon>Eukaryota</taxon>
        <taxon>Metazoa</taxon>
        <taxon>Ecdysozoa</taxon>
        <taxon>Arthropoda</taxon>
        <taxon>Hexapoda</taxon>
        <taxon>Insecta</taxon>
        <taxon>Pterygota</taxon>
        <taxon>Neoptera</taxon>
        <taxon>Endopterygota</taxon>
        <taxon>Lepidoptera</taxon>
        <taxon>Glossata</taxon>
        <taxon>Ditrysia</taxon>
        <taxon>Tineoidea</taxon>
        <taxon>Psychidae</taxon>
        <taxon>Oiketicinae</taxon>
        <taxon>Eumeta</taxon>
    </lineage>
</organism>
<dbReference type="AlphaFoldDB" id="A0A4C1T473"/>
<sequence>MPFNCDSDHSYRPEQSQRCCVRRAEPRHDNNNKRSDGDGEVGQTMVGLACLFALKLLQQKKIQSNYLILNQKSLMCCTKNIDACVSFPRYLRAGSDPYKVDSDHTLNSNFSPTFDFVLTPPRPGPDQVWQVSSSSSSSSSLDLQPVAMTERDKSRYTEGSKKTLSFLVPSNNGLVSRRISLQWRPHLIVDAASGGPRPPPRHASD</sequence>
<keyword evidence="3" id="KW-1185">Reference proteome</keyword>
<accession>A0A4C1T473</accession>
<dbReference type="EMBL" id="BGZK01000033">
    <property type="protein sequence ID" value="GBP08975.1"/>
    <property type="molecule type" value="Genomic_DNA"/>
</dbReference>
<evidence type="ECO:0000313" key="2">
    <source>
        <dbReference type="EMBL" id="GBP08975.1"/>
    </source>
</evidence>
<feature type="region of interest" description="Disordered" evidence="1">
    <location>
        <begin position="130"/>
        <end position="155"/>
    </location>
</feature>
<reference evidence="2 3" key="1">
    <citation type="journal article" date="2019" name="Commun. Biol.">
        <title>The bagworm genome reveals a unique fibroin gene that provides high tensile strength.</title>
        <authorList>
            <person name="Kono N."/>
            <person name="Nakamura H."/>
            <person name="Ohtoshi R."/>
            <person name="Tomita M."/>
            <person name="Numata K."/>
            <person name="Arakawa K."/>
        </authorList>
    </citation>
    <scope>NUCLEOTIDE SEQUENCE [LARGE SCALE GENOMIC DNA]</scope>
</reference>
<comment type="caution">
    <text evidence="2">The sequence shown here is derived from an EMBL/GenBank/DDBJ whole genome shotgun (WGS) entry which is preliminary data.</text>
</comment>
<proteinExistence type="predicted"/>
<protein>
    <submittedName>
        <fullName evidence="2">Uncharacterized protein</fullName>
    </submittedName>
</protein>
<gene>
    <name evidence="2" type="ORF">EVAR_78335_1</name>
</gene>
<name>A0A4C1T473_EUMVA</name>